<dbReference type="InterPro" id="IPR036271">
    <property type="entry name" value="Tet_transcr_reg_TetR-rel_C_sf"/>
</dbReference>
<dbReference type="InterPro" id="IPR001647">
    <property type="entry name" value="HTH_TetR"/>
</dbReference>
<sequence>MIDAGGASLAEAKVVTGANHEFRFCLVASVVVRPTGQAVCLAFAEAWPGSKTFWLLRSARCGPHWFEWLSEDVPVTGKSAGPKGEPVTRAARSRTRNRWGQGERLRAEVLEAAARLLGELGTVEGLSLRGVAREVGVAPASLYAHFADKAALIDALLDYEHERLVGLLQEAGAAVDEADPIGRVRAQLHAFCRFSLANPGQYRVMFGARLGQPGSPARVLVDTLTDSLRACEVAGARLRLPAERAAIVLTVGTHGRVAISQARSGDDAEAAVVEFVDELLSLVFESG</sequence>
<dbReference type="InterPro" id="IPR009057">
    <property type="entry name" value="Homeodomain-like_sf"/>
</dbReference>
<feature type="domain" description="HTH tetR-type" evidence="5">
    <location>
        <begin position="103"/>
        <end position="164"/>
    </location>
</feature>
<keyword evidence="3" id="KW-0804">Transcription</keyword>
<dbReference type="Pfam" id="PF13305">
    <property type="entry name" value="TetR_C_33"/>
    <property type="match status" value="1"/>
</dbReference>
<evidence type="ECO:0000256" key="1">
    <source>
        <dbReference type="ARBA" id="ARBA00023015"/>
    </source>
</evidence>
<dbReference type="Proteomes" id="UP001597114">
    <property type="component" value="Unassembled WGS sequence"/>
</dbReference>
<keyword evidence="7" id="KW-1185">Reference proteome</keyword>
<proteinExistence type="predicted"/>
<dbReference type="EMBL" id="JBHUCO010000054">
    <property type="protein sequence ID" value="MFD1522981.1"/>
    <property type="molecule type" value="Genomic_DNA"/>
</dbReference>
<dbReference type="InterPro" id="IPR050109">
    <property type="entry name" value="HTH-type_TetR-like_transc_reg"/>
</dbReference>
<protein>
    <submittedName>
        <fullName evidence="6">TetR/AcrR family transcriptional regulator</fullName>
    </submittedName>
</protein>
<reference evidence="7" key="1">
    <citation type="journal article" date="2019" name="Int. J. Syst. Evol. Microbiol.">
        <title>The Global Catalogue of Microorganisms (GCM) 10K type strain sequencing project: providing services to taxonomists for standard genome sequencing and annotation.</title>
        <authorList>
            <consortium name="The Broad Institute Genomics Platform"/>
            <consortium name="The Broad Institute Genome Sequencing Center for Infectious Disease"/>
            <person name="Wu L."/>
            <person name="Ma J."/>
        </authorList>
    </citation>
    <scope>NUCLEOTIDE SEQUENCE [LARGE SCALE GENOMIC DNA]</scope>
    <source>
        <strain evidence="7">CCM 7043</strain>
    </source>
</reference>
<accession>A0ABW4F5Y4</accession>
<evidence type="ECO:0000259" key="5">
    <source>
        <dbReference type="PROSITE" id="PS50977"/>
    </source>
</evidence>
<feature type="DNA-binding region" description="H-T-H motif" evidence="4">
    <location>
        <begin position="127"/>
        <end position="146"/>
    </location>
</feature>
<dbReference type="Gene3D" id="1.10.357.10">
    <property type="entry name" value="Tetracycline Repressor, domain 2"/>
    <property type="match status" value="1"/>
</dbReference>
<evidence type="ECO:0000256" key="4">
    <source>
        <dbReference type="PROSITE-ProRule" id="PRU00335"/>
    </source>
</evidence>
<comment type="caution">
    <text evidence="6">The sequence shown here is derived from an EMBL/GenBank/DDBJ whole genome shotgun (WGS) entry which is preliminary data.</text>
</comment>
<dbReference type="PANTHER" id="PTHR30055:SF234">
    <property type="entry name" value="HTH-TYPE TRANSCRIPTIONAL REGULATOR BETI"/>
    <property type="match status" value="1"/>
</dbReference>
<evidence type="ECO:0000313" key="7">
    <source>
        <dbReference type="Proteomes" id="UP001597114"/>
    </source>
</evidence>
<evidence type="ECO:0000256" key="3">
    <source>
        <dbReference type="ARBA" id="ARBA00023163"/>
    </source>
</evidence>
<dbReference type="InterPro" id="IPR025996">
    <property type="entry name" value="MT1864/Rv1816-like_C"/>
</dbReference>
<dbReference type="Pfam" id="PF00440">
    <property type="entry name" value="TetR_N"/>
    <property type="match status" value="1"/>
</dbReference>
<dbReference type="PANTHER" id="PTHR30055">
    <property type="entry name" value="HTH-TYPE TRANSCRIPTIONAL REGULATOR RUTR"/>
    <property type="match status" value="1"/>
</dbReference>
<gene>
    <name evidence="6" type="ORF">ACFSJD_36225</name>
</gene>
<name>A0ABW4F5Y4_9PSEU</name>
<keyword evidence="1" id="KW-0805">Transcription regulation</keyword>
<keyword evidence="2 4" id="KW-0238">DNA-binding</keyword>
<organism evidence="6 7">
    <name type="scientific">Pseudonocardia yunnanensis</name>
    <dbReference type="NCBI Taxonomy" id="58107"/>
    <lineage>
        <taxon>Bacteria</taxon>
        <taxon>Bacillati</taxon>
        <taxon>Actinomycetota</taxon>
        <taxon>Actinomycetes</taxon>
        <taxon>Pseudonocardiales</taxon>
        <taxon>Pseudonocardiaceae</taxon>
        <taxon>Pseudonocardia</taxon>
    </lineage>
</organism>
<dbReference type="SUPFAM" id="SSF48498">
    <property type="entry name" value="Tetracyclin repressor-like, C-terminal domain"/>
    <property type="match status" value="1"/>
</dbReference>
<dbReference type="SUPFAM" id="SSF46689">
    <property type="entry name" value="Homeodomain-like"/>
    <property type="match status" value="1"/>
</dbReference>
<evidence type="ECO:0000313" key="6">
    <source>
        <dbReference type="EMBL" id="MFD1522981.1"/>
    </source>
</evidence>
<evidence type="ECO:0000256" key="2">
    <source>
        <dbReference type="ARBA" id="ARBA00023125"/>
    </source>
</evidence>
<dbReference type="RefSeq" id="WP_344725060.1">
    <property type="nucleotide sequence ID" value="NZ_BAAAUS010000028.1"/>
</dbReference>
<dbReference type="PROSITE" id="PS50977">
    <property type="entry name" value="HTH_TETR_2"/>
    <property type="match status" value="1"/>
</dbReference>